<dbReference type="GO" id="GO:0003677">
    <property type="term" value="F:DNA binding"/>
    <property type="evidence" value="ECO:0007669"/>
    <property type="project" value="InterPro"/>
</dbReference>
<evidence type="ECO:0000313" key="4">
    <source>
        <dbReference type="Proteomes" id="UP000005113"/>
    </source>
</evidence>
<dbReference type="InterPro" id="IPR015109">
    <property type="entry name" value="Restrct_endonuc_II_EcoRII_C"/>
</dbReference>
<dbReference type="GO" id="GO:0009307">
    <property type="term" value="P:DNA restriction-modification system"/>
    <property type="evidence" value="ECO:0007669"/>
    <property type="project" value="InterPro"/>
</dbReference>
<keyword evidence="3" id="KW-0378">Hydrolase</keyword>
<dbReference type="HOGENOM" id="CLU_042008_1_0_10"/>
<feature type="domain" description="Restriction endonuclease type II EcoRII N-terminal" evidence="2">
    <location>
        <begin position="15"/>
        <end position="133"/>
    </location>
</feature>
<evidence type="ECO:0000259" key="1">
    <source>
        <dbReference type="Pfam" id="PF09019"/>
    </source>
</evidence>
<dbReference type="InterPro" id="IPR011335">
    <property type="entry name" value="Restrct_endonuc-II-like"/>
</dbReference>
<protein>
    <submittedName>
        <fullName evidence="3">Restriction endonuclease EcoRII</fullName>
    </submittedName>
</protein>
<dbReference type="Pfam" id="PF09019">
    <property type="entry name" value="EcoRII-C"/>
    <property type="match status" value="1"/>
</dbReference>
<dbReference type="CDD" id="cd10016">
    <property type="entry name" value="EcoRII_N"/>
    <property type="match status" value="1"/>
</dbReference>
<dbReference type="InterPro" id="IPR015300">
    <property type="entry name" value="DNA-bd_pseudobarrel_sf"/>
</dbReference>
<accession>J0P107</accession>
<evidence type="ECO:0000259" key="2">
    <source>
        <dbReference type="Pfam" id="PF09217"/>
    </source>
</evidence>
<proteinExistence type="predicted"/>
<dbReference type="Pfam" id="PF09217">
    <property type="entry name" value="EcoRII-N"/>
    <property type="match status" value="1"/>
</dbReference>
<dbReference type="SUPFAM" id="SSF101936">
    <property type="entry name" value="DNA-binding pseudobarrel domain"/>
    <property type="match status" value="1"/>
</dbReference>
<organism evidence="3 4">
    <name type="scientific">Saprospira grandis DSM 2844</name>
    <dbReference type="NCBI Taxonomy" id="694433"/>
    <lineage>
        <taxon>Bacteria</taxon>
        <taxon>Pseudomonadati</taxon>
        <taxon>Bacteroidota</taxon>
        <taxon>Saprospiria</taxon>
        <taxon>Saprospirales</taxon>
        <taxon>Saprospiraceae</taxon>
        <taxon>Saprospira</taxon>
    </lineage>
</organism>
<name>J0P107_9BACT</name>
<gene>
    <name evidence="3" type="ORF">SapgrDRAFT_1781</name>
</gene>
<dbReference type="RefSeq" id="WP_002659166.1">
    <property type="nucleotide sequence ID" value="NZ_JH719942.1"/>
</dbReference>
<dbReference type="OrthoDB" id="9797574at2"/>
<keyword evidence="3" id="KW-0255">Endonuclease</keyword>
<sequence length="387" mass="44434">MTSPLELAITAVSNSRYAFFKFISANDAGTTGGHQAGFYMPKSTVPLMFEDGPGIKGTNKDRLIQIKWQNEFTTDSRFIYYGKGSRNEYRLTRFGKGFPFLKEGNVGDLFILAQPEEDEYLAYVLQTDEEIEDFLNAFNLSPTDSNQLIEKSALTIDQCFQSYIEQLTVEFPKTIALAKQARTCFNQFKQVKPTDVLKHPDAILLDWVKSEYELFRALENNRYQELIKHPLGSVDNLVAIANTVLNRRKSRAGKSLEHHLEEVFYLHKLEFATQAKTEGKKKPDFLFPNETAYQDPLFQSKQLTLLAAKTTCKDRWRQILNEAHRIPKKHLFTLQQGISKNQLIEMQKANVQLVVPKAYKIAFPKEFRPQILSLGEFIAEVKAKQNN</sequence>
<dbReference type="EMBL" id="JH719942">
    <property type="protein sequence ID" value="EJF53484.1"/>
    <property type="molecule type" value="Genomic_DNA"/>
</dbReference>
<dbReference type="AlphaFoldDB" id="J0P107"/>
<keyword evidence="3" id="KW-0540">Nuclease</keyword>
<evidence type="ECO:0000313" key="3">
    <source>
        <dbReference type="EMBL" id="EJF53484.1"/>
    </source>
</evidence>
<dbReference type="InterPro" id="IPR038365">
    <property type="entry name" value="EcoRII_C_sf"/>
</dbReference>
<dbReference type="SUPFAM" id="SSF52980">
    <property type="entry name" value="Restriction endonuclease-like"/>
    <property type="match status" value="1"/>
</dbReference>
<feature type="domain" description="Restriction endonuclease type II EcoRII C-terminal" evidence="1">
    <location>
        <begin position="215"/>
        <end position="378"/>
    </location>
</feature>
<dbReference type="Proteomes" id="UP000005113">
    <property type="component" value="Unassembled WGS sequence"/>
</dbReference>
<dbReference type="GO" id="GO:0009036">
    <property type="term" value="F:type II site-specific deoxyribonuclease activity"/>
    <property type="evidence" value="ECO:0007669"/>
    <property type="project" value="InterPro"/>
</dbReference>
<reference evidence="4" key="1">
    <citation type="journal article" date="2012" name="Stand. Genomic Sci.">
        <title>Permanent draft genome sequence of the gliding predator Saprospira grandis strain Sa g1 (= HR1).</title>
        <authorList>
            <person name="Mavromatis K."/>
            <person name="Chertkov O."/>
            <person name="Lapidus A."/>
            <person name="Nolan M."/>
            <person name="Lucas S."/>
            <person name="Tice H."/>
            <person name="Del Rio T.G."/>
            <person name="Cheng J.F."/>
            <person name="Han C."/>
            <person name="Tapia R."/>
            <person name="Bruce D."/>
            <person name="Goodwin L.A."/>
            <person name="Pitluck S."/>
            <person name="Huntemann M."/>
            <person name="Liolios K."/>
            <person name="Pagani I."/>
            <person name="Ivanova N."/>
            <person name="Mikhailova N."/>
            <person name="Pati A."/>
            <person name="Chen A."/>
            <person name="Palaniappan K."/>
            <person name="Land M."/>
            <person name="Brambilla E.M."/>
            <person name="Rohde M."/>
            <person name="Spring S."/>
            <person name="Goker M."/>
            <person name="Detter J.C."/>
            <person name="Bristow J."/>
            <person name="Eisen J.A."/>
            <person name="Markowitz V."/>
            <person name="Hugenholtz P."/>
            <person name="Kyrpides N.C."/>
            <person name="Klenk H.P."/>
            <person name="Woyke T."/>
        </authorList>
    </citation>
    <scope>NUCLEOTIDE SEQUENCE [LARGE SCALE GENOMIC DNA]</scope>
    <source>
        <strain evidence="4">DSM 2844</strain>
    </source>
</reference>
<dbReference type="Gene3D" id="3.40.91.80">
    <property type="match status" value="1"/>
</dbReference>
<dbReference type="Gene3D" id="2.40.330.10">
    <property type="entry name" value="DNA-binding pseudobarrel domain"/>
    <property type="match status" value="1"/>
</dbReference>
<dbReference type="InterPro" id="IPR023372">
    <property type="entry name" value="Rest_endonuc_II_EcoRII_N"/>
</dbReference>